<dbReference type="EMBL" id="JAXOVC010000001">
    <property type="protein sequence ID" value="KAK4506557.1"/>
    <property type="molecule type" value="Genomic_DNA"/>
</dbReference>
<evidence type="ECO:0000313" key="2">
    <source>
        <dbReference type="Proteomes" id="UP001305779"/>
    </source>
</evidence>
<evidence type="ECO:0000313" key="1">
    <source>
        <dbReference type="EMBL" id="KAK4506557.1"/>
    </source>
</evidence>
<gene>
    <name evidence="1" type="ORF">PRZ48_000289</name>
</gene>
<evidence type="ECO:0008006" key="3">
    <source>
        <dbReference type="Google" id="ProtNLM"/>
    </source>
</evidence>
<proteinExistence type="predicted"/>
<comment type="caution">
    <text evidence="1">The sequence shown here is derived from an EMBL/GenBank/DDBJ whole genome shotgun (WGS) entry which is preliminary data.</text>
</comment>
<keyword evidence="2" id="KW-1185">Reference proteome</keyword>
<reference evidence="1 2" key="1">
    <citation type="journal article" date="2023" name="G3 (Bethesda)">
        <title>A chromosome-level genome assembly of Zasmidium syzygii isolated from banana leaves.</title>
        <authorList>
            <person name="van Westerhoven A.C."/>
            <person name="Mehrabi R."/>
            <person name="Talebi R."/>
            <person name="Steentjes M.B.F."/>
            <person name="Corcolon B."/>
            <person name="Chong P.A."/>
            <person name="Kema G.H.J."/>
            <person name="Seidl M.F."/>
        </authorList>
    </citation>
    <scope>NUCLEOTIDE SEQUENCE [LARGE SCALE GENOMIC DNA]</scope>
    <source>
        <strain evidence="1 2">P124</strain>
    </source>
</reference>
<dbReference type="PANTHER" id="PTHR42085">
    <property type="entry name" value="F-BOX DOMAIN-CONTAINING PROTEIN"/>
    <property type="match status" value="1"/>
</dbReference>
<sequence>MATPSIRAGATAEHPGGSFKSFPFLNLPSELRNEIYEILVENTPLRLTRRRSDRIIVNPSPLLLVSKQVFKEYSTLDYSAATLETRVIDYDFTHVSEYLDSLSESEIADLISKDSTQPAKRRFRIELVAGQPHDDWKTIIDWLNRMAHPDKAGGKIDFEYDWIPSSWKREWLGFESMDGVIEILDFVVSGFDKEGRAWKEWTRIRAALEEGIRALGSRMETAPVAGLAELIDALWELRGNVVMARMGS</sequence>
<dbReference type="InterPro" id="IPR038883">
    <property type="entry name" value="AN11006-like"/>
</dbReference>
<dbReference type="Proteomes" id="UP001305779">
    <property type="component" value="Unassembled WGS sequence"/>
</dbReference>
<name>A0ABR0EYG4_ZASCE</name>
<accession>A0ABR0EYG4</accession>
<organism evidence="1 2">
    <name type="scientific">Zasmidium cellare</name>
    <name type="common">Wine cellar mold</name>
    <name type="synonym">Racodium cellare</name>
    <dbReference type="NCBI Taxonomy" id="395010"/>
    <lineage>
        <taxon>Eukaryota</taxon>
        <taxon>Fungi</taxon>
        <taxon>Dikarya</taxon>
        <taxon>Ascomycota</taxon>
        <taxon>Pezizomycotina</taxon>
        <taxon>Dothideomycetes</taxon>
        <taxon>Dothideomycetidae</taxon>
        <taxon>Mycosphaerellales</taxon>
        <taxon>Mycosphaerellaceae</taxon>
        <taxon>Zasmidium</taxon>
    </lineage>
</organism>
<dbReference type="PANTHER" id="PTHR42085:SF2">
    <property type="entry name" value="F-BOX DOMAIN-CONTAINING PROTEIN"/>
    <property type="match status" value="1"/>
</dbReference>
<protein>
    <recommendedName>
        <fullName evidence="3">F-box domain-containing protein</fullName>
    </recommendedName>
</protein>